<evidence type="ECO:0000313" key="3">
    <source>
        <dbReference type="Proteomes" id="UP001218188"/>
    </source>
</evidence>
<proteinExistence type="predicted"/>
<dbReference type="Proteomes" id="UP001218188">
    <property type="component" value="Unassembled WGS sequence"/>
</dbReference>
<dbReference type="AlphaFoldDB" id="A0AAD6SAA7"/>
<dbReference type="EMBL" id="JARJCM010000182">
    <property type="protein sequence ID" value="KAJ7023805.1"/>
    <property type="molecule type" value="Genomic_DNA"/>
</dbReference>
<name>A0AAD6SAA7_9AGAR</name>
<accession>A0AAD6SAA7</accession>
<reference evidence="2" key="1">
    <citation type="submission" date="2023-03" db="EMBL/GenBank/DDBJ databases">
        <title>Massive genome expansion in bonnet fungi (Mycena s.s.) driven by repeated elements and novel gene families across ecological guilds.</title>
        <authorList>
            <consortium name="Lawrence Berkeley National Laboratory"/>
            <person name="Harder C.B."/>
            <person name="Miyauchi S."/>
            <person name="Viragh M."/>
            <person name="Kuo A."/>
            <person name="Thoen E."/>
            <person name="Andreopoulos B."/>
            <person name="Lu D."/>
            <person name="Skrede I."/>
            <person name="Drula E."/>
            <person name="Henrissat B."/>
            <person name="Morin E."/>
            <person name="Kohler A."/>
            <person name="Barry K."/>
            <person name="LaButti K."/>
            <person name="Morin E."/>
            <person name="Salamov A."/>
            <person name="Lipzen A."/>
            <person name="Mereny Z."/>
            <person name="Hegedus B."/>
            <person name="Baldrian P."/>
            <person name="Stursova M."/>
            <person name="Weitz H."/>
            <person name="Taylor A."/>
            <person name="Grigoriev I.V."/>
            <person name="Nagy L.G."/>
            <person name="Martin F."/>
            <person name="Kauserud H."/>
        </authorList>
    </citation>
    <scope>NUCLEOTIDE SEQUENCE</scope>
    <source>
        <strain evidence="2">CBHHK200</strain>
    </source>
</reference>
<evidence type="ECO:0000313" key="2">
    <source>
        <dbReference type="EMBL" id="KAJ7023805.1"/>
    </source>
</evidence>
<feature type="region of interest" description="Disordered" evidence="1">
    <location>
        <begin position="78"/>
        <end position="117"/>
    </location>
</feature>
<comment type="caution">
    <text evidence="2">The sequence shown here is derived from an EMBL/GenBank/DDBJ whole genome shotgun (WGS) entry which is preliminary data.</text>
</comment>
<gene>
    <name evidence="2" type="ORF">C8F04DRAFT_1193112</name>
</gene>
<protein>
    <submittedName>
        <fullName evidence="2">Uncharacterized protein</fullName>
    </submittedName>
</protein>
<sequence length="117" mass="11781">MCSATALTAVCSAGGISCTNGGTCCSKICSGNLCTPGPGDPCTPSGGVCFPGDNICCSKVCDANQFSATANNRKQNNFRVQTIGDGRSRGRGATDAAGDKVSDNASIEMNSGDEFRP</sequence>
<organism evidence="2 3">
    <name type="scientific">Mycena alexandri</name>
    <dbReference type="NCBI Taxonomy" id="1745969"/>
    <lineage>
        <taxon>Eukaryota</taxon>
        <taxon>Fungi</taxon>
        <taxon>Dikarya</taxon>
        <taxon>Basidiomycota</taxon>
        <taxon>Agaricomycotina</taxon>
        <taxon>Agaricomycetes</taxon>
        <taxon>Agaricomycetidae</taxon>
        <taxon>Agaricales</taxon>
        <taxon>Marasmiineae</taxon>
        <taxon>Mycenaceae</taxon>
        <taxon>Mycena</taxon>
    </lineage>
</organism>
<keyword evidence="3" id="KW-1185">Reference proteome</keyword>
<evidence type="ECO:0000256" key="1">
    <source>
        <dbReference type="SAM" id="MobiDB-lite"/>
    </source>
</evidence>